<protein>
    <recommendedName>
        <fullName evidence="13">Anion exchange protein</fullName>
    </recommendedName>
</protein>
<dbReference type="GO" id="GO:0008509">
    <property type="term" value="F:monoatomic anion transmembrane transporter activity"/>
    <property type="evidence" value="ECO:0007669"/>
    <property type="project" value="InterPro"/>
</dbReference>
<evidence type="ECO:0000256" key="9">
    <source>
        <dbReference type="ARBA" id="ARBA00023136"/>
    </source>
</evidence>
<reference evidence="17" key="3">
    <citation type="submission" date="2025-09" db="UniProtKB">
        <authorList>
            <consortium name="Ensembl"/>
        </authorList>
    </citation>
    <scope>IDENTIFICATION</scope>
</reference>
<evidence type="ECO:0000256" key="3">
    <source>
        <dbReference type="ARBA" id="ARBA00022448"/>
    </source>
</evidence>
<keyword evidence="4" id="KW-1003">Cell membrane</keyword>
<keyword evidence="7" id="KW-0915">Sodium</keyword>
<feature type="compositionally biased region" description="Basic and acidic residues" evidence="14">
    <location>
        <begin position="1"/>
        <end position="13"/>
    </location>
</feature>
<comment type="similarity">
    <text evidence="2 13">Belongs to the anion exchanger (TC 2.A.31) family.</text>
</comment>
<dbReference type="PANTHER" id="PTHR11453">
    <property type="entry name" value="ANION EXCHANGE PROTEIN"/>
    <property type="match status" value="1"/>
</dbReference>
<proteinExistence type="inferred from homology"/>
<keyword evidence="10" id="KW-0739">Sodium transport</keyword>
<feature type="transmembrane region" description="Helical" evidence="13">
    <location>
        <begin position="902"/>
        <end position="922"/>
    </location>
</feature>
<dbReference type="FunFam" id="3.40.930.10:FF:000002">
    <property type="entry name" value="Anion exchange protein"/>
    <property type="match status" value="1"/>
</dbReference>
<comment type="catalytic activity">
    <reaction evidence="12">
        <text>2 hydrogencarbonate(out) + Na(+)(out) = 2 hydrogencarbonate(in) + Na(+)(in)</text>
        <dbReference type="Rhea" id="RHEA:72215"/>
        <dbReference type="ChEBI" id="CHEBI:17544"/>
        <dbReference type="ChEBI" id="CHEBI:29101"/>
    </reaction>
</comment>
<dbReference type="PRINTS" id="PR01232">
    <property type="entry name" value="NAHCO3TRSPRT"/>
</dbReference>
<dbReference type="AlphaFoldDB" id="A0A8U8BJ80"/>
<dbReference type="NCBIfam" id="TIGR00834">
    <property type="entry name" value="ae"/>
    <property type="match status" value="1"/>
</dbReference>
<keyword evidence="18" id="KW-1185">Reference proteome</keyword>
<dbReference type="GO" id="GO:0008510">
    <property type="term" value="F:sodium:bicarbonate symporter activity"/>
    <property type="evidence" value="ECO:0007669"/>
    <property type="project" value="TreeGrafter"/>
</dbReference>
<evidence type="ECO:0000256" key="8">
    <source>
        <dbReference type="ARBA" id="ARBA00023065"/>
    </source>
</evidence>
<reference evidence="17" key="2">
    <citation type="submission" date="2025-08" db="UniProtKB">
        <authorList>
            <consortium name="Ensembl"/>
        </authorList>
    </citation>
    <scope>IDENTIFICATION</scope>
</reference>
<evidence type="ECO:0000256" key="11">
    <source>
        <dbReference type="ARBA" id="ARBA00035820"/>
    </source>
</evidence>
<dbReference type="SUPFAM" id="SSF55804">
    <property type="entry name" value="Phoshotransferase/anion transport protein"/>
    <property type="match status" value="1"/>
</dbReference>
<evidence type="ECO:0000256" key="12">
    <source>
        <dbReference type="ARBA" id="ARBA00036309"/>
    </source>
</evidence>
<dbReference type="InterPro" id="IPR011531">
    <property type="entry name" value="HCO3_transpt-like_TM_dom"/>
</dbReference>
<feature type="compositionally biased region" description="Polar residues" evidence="14">
    <location>
        <begin position="21"/>
        <end position="40"/>
    </location>
</feature>
<dbReference type="PRINTS" id="PR01231">
    <property type="entry name" value="HCO3TRNSPORT"/>
</dbReference>
<feature type="transmembrane region" description="Helical" evidence="13">
    <location>
        <begin position="443"/>
        <end position="467"/>
    </location>
</feature>
<evidence type="ECO:0000256" key="5">
    <source>
        <dbReference type="ARBA" id="ARBA00022692"/>
    </source>
</evidence>
<evidence type="ECO:0000256" key="2">
    <source>
        <dbReference type="ARBA" id="ARBA00010993"/>
    </source>
</evidence>
<dbReference type="Pfam" id="PF00955">
    <property type="entry name" value="HCO3_cotransp"/>
    <property type="match status" value="1"/>
</dbReference>
<keyword evidence="9 13" id="KW-0472">Membrane</keyword>
<feature type="transmembrane region" description="Helical" evidence="13">
    <location>
        <begin position="487"/>
        <end position="509"/>
    </location>
</feature>
<organism evidence="17 18">
    <name type="scientific">Geospiza parvula</name>
    <name type="common">Small tree-finch</name>
    <name type="synonym">Camarhynchus parvulus</name>
    <dbReference type="NCBI Taxonomy" id="87175"/>
    <lineage>
        <taxon>Eukaryota</taxon>
        <taxon>Metazoa</taxon>
        <taxon>Chordata</taxon>
        <taxon>Craniata</taxon>
        <taxon>Vertebrata</taxon>
        <taxon>Euteleostomi</taxon>
        <taxon>Archelosauria</taxon>
        <taxon>Archosauria</taxon>
        <taxon>Dinosauria</taxon>
        <taxon>Saurischia</taxon>
        <taxon>Theropoda</taxon>
        <taxon>Coelurosauria</taxon>
        <taxon>Aves</taxon>
        <taxon>Neognathae</taxon>
        <taxon>Neoaves</taxon>
        <taxon>Telluraves</taxon>
        <taxon>Australaves</taxon>
        <taxon>Passeriformes</taxon>
        <taxon>Thraupidae</taxon>
        <taxon>Camarhynchus</taxon>
    </lineage>
</organism>
<feature type="region of interest" description="Disordered" evidence="14">
    <location>
        <begin position="1"/>
        <end position="42"/>
    </location>
</feature>
<comment type="catalytic activity">
    <reaction evidence="11">
        <text>3 hydrogencarbonate(out) + Na(+)(out) = 3 hydrogencarbonate(in) + Na(+)(in)</text>
        <dbReference type="Rhea" id="RHEA:72219"/>
        <dbReference type="ChEBI" id="CHEBI:17544"/>
        <dbReference type="ChEBI" id="CHEBI:29101"/>
    </reaction>
</comment>
<evidence type="ECO:0000256" key="14">
    <source>
        <dbReference type="SAM" id="MobiDB-lite"/>
    </source>
</evidence>
<dbReference type="Proteomes" id="UP000694382">
    <property type="component" value="Chromosome 22"/>
</dbReference>
<feature type="transmembrane region" description="Helical" evidence="13">
    <location>
        <begin position="404"/>
        <end position="423"/>
    </location>
</feature>
<feature type="transmembrane region" description="Helical" evidence="13">
    <location>
        <begin position="806"/>
        <end position="825"/>
    </location>
</feature>
<dbReference type="GO" id="GO:0005452">
    <property type="term" value="F:solute:inorganic anion antiporter activity"/>
    <property type="evidence" value="ECO:0007669"/>
    <property type="project" value="InterPro"/>
</dbReference>
<feature type="transmembrane region" description="Helical" evidence="13">
    <location>
        <begin position="746"/>
        <end position="770"/>
    </location>
</feature>
<reference evidence="17" key="1">
    <citation type="submission" date="2020-02" db="EMBL/GenBank/DDBJ databases">
        <authorList>
            <person name="Enbody D E."/>
            <person name="Pettersson E M."/>
        </authorList>
    </citation>
    <scope>NUCLEOTIDE SEQUENCE [LARGE SCALE GENOMIC DNA]</scope>
</reference>
<evidence type="ECO:0000256" key="6">
    <source>
        <dbReference type="ARBA" id="ARBA00022989"/>
    </source>
</evidence>
<evidence type="ECO:0000259" key="16">
    <source>
        <dbReference type="Pfam" id="PF07565"/>
    </source>
</evidence>
<evidence type="ECO:0000313" key="17">
    <source>
        <dbReference type="Ensembl" id="ENSCPVP00000027177.1"/>
    </source>
</evidence>
<feature type="transmembrane region" description="Helical" evidence="13">
    <location>
        <begin position="515"/>
        <end position="533"/>
    </location>
</feature>
<dbReference type="Gene3D" id="1.10.287.570">
    <property type="entry name" value="Helical hairpin bin"/>
    <property type="match status" value="1"/>
</dbReference>
<keyword evidence="3 13" id="KW-0813">Transport</keyword>
<feature type="transmembrane region" description="Helical" evidence="13">
    <location>
        <begin position="878"/>
        <end position="895"/>
    </location>
</feature>
<dbReference type="InterPro" id="IPR016152">
    <property type="entry name" value="PTrfase/Anion_transptr"/>
</dbReference>
<dbReference type="InterPro" id="IPR003024">
    <property type="entry name" value="Na/HCO3_transpt"/>
</dbReference>
<keyword evidence="8 13" id="KW-0406">Ion transport</keyword>
<sequence length="945" mass="105505">ARERGRAGDRDSPGKSGMGAQGSSPGRRSHSQILTPAPSRSRSRWIKFEEKVEEGGERWSKPHVSTLSLHSLFELRTCLQTGTVLLDLDGYSLPQIIDDVIEKQIEDGLLKPELREKLSYVLLRKHRHQTKKPIHRSLADIGKSVSSNTARSPVRGPAAGAAFHRSTEDLRLRQSASYGRLREWNLPWSTRLKNKFIKKIPKDAEASNVLVGEVEFLEKPFVAFVRLLQATMLGGVTEVPVPTRFLFILLGPAGKAKSYNEIGRAIATLMVDDLFSDVAYKARDREDLIAGIDEFLDEVIVLPPGEWDPNIRIEPPKKVPSAEKRKSVFSLNEVGQMNGAAGGAGAGGGGGGSDDGEMPEVHEIGEELAWTGRFCGGLYLDIKRKLPWFPSDFYEGFHIQSISAILFIYLGCITNAITFGGLLGDATDNYQGVMESFLGTAMAGSMFCLFAGQPLIILSSTGPILIFEKLLFDFSKGNGIDYMEFRLWIGLHSALQCLILVATDASFIIKYITRFTEEGFSTLISFIFIYDAIKKMIGAFKYYPINSDFKPDYVTMYKSRVRANATLFDASAPVAPNTTNVSLSNALNLTALDWTQLSKKECLKYGGSLVGKSCKFVPDLALMSFILFFGTYSMTLTLKKFKFSRYFPTKVRAFIADFSNVFSILLFCGVDACFGLDTPKLHIPSIIKPTRVDRGWFVFPFGKNPWWVYLASALPALLVTILIFMDQQITAVIVNRKEHKLRKAAGYHLDLFWVGILMAVCSFMGLPWYVAATVISIAHIDSLKMETETSAPGEQPQFLGVREQRVTGIIVFVLTGISVFLAPILKYIPMPVLYGVFLYMGVASLNGIQFWDRCKLFLMPAKHQPDYVFLRHVPLRRIHLFTLVQIVCLAVLWILKSTVAAIIFPVMVIPSSIQRGFLGFLVRSHHPLPVMVIPSYLGRVFWDFW</sequence>
<dbReference type="GO" id="GO:0051453">
    <property type="term" value="P:regulation of intracellular pH"/>
    <property type="evidence" value="ECO:0007669"/>
    <property type="project" value="TreeGrafter"/>
</dbReference>
<evidence type="ECO:0000256" key="7">
    <source>
        <dbReference type="ARBA" id="ARBA00023053"/>
    </source>
</evidence>
<evidence type="ECO:0000256" key="13">
    <source>
        <dbReference type="RuleBase" id="RU362035"/>
    </source>
</evidence>
<feature type="domain" description="Band 3 cytoplasmic" evidence="16">
    <location>
        <begin position="42"/>
        <end position="309"/>
    </location>
</feature>
<evidence type="ECO:0000259" key="15">
    <source>
        <dbReference type="Pfam" id="PF00955"/>
    </source>
</evidence>
<evidence type="ECO:0000256" key="1">
    <source>
        <dbReference type="ARBA" id="ARBA00004554"/>
    </source>
</evidence>
<dbReference type="Pfam" id="PF07565">
    <property type="entry name" value="Band_3_cyto"/>
    <property type="match status" value="1"/>
</dbReference>
<accession>A0A8U8BJ80</accession>
<dbReference type="InterPro" id="IPR013769">
    <property type="entry name" value="Band3_cytoplasmic_dom"/>
</dbReference>
<dbReference type="FunFam" id="1.10.287.570:FF:000001">
    <property type="entry name" value="Anion exchange protein"/>
    <property type="match status" value="1"/>
</dbReference>
<feature type="domain" description="Bicarbonate transporter-like transmembrane" evidence="15">
    <location>
        <begin position="373"/>
        <end position="920"/>
    </location>
</feature>
<evidence type="ECO:0000313" key="18">
    <source>
        <dbReference type="Proteomes" id="UP000694382"/>
    </source>
</evidence>
<dbReference type="PANTHER" id="PTHR11453:SF20">
    <property type="entry name" value="ELECTROGENIC SODIUM BICARBONATE COTRANSPORTER 4"/>
    <property type="match status" value="1"/>
</dbReference>
<keyword evidence="5 13" id="KW-0812">Transmembrane</keyword>
<feature type="transmembrane region" description="Helical" evidence="13">
    <location>
        <begin position="706"/>
        <end position="725"/>
    </location>
</feature>
<dbReference type="Ensembl" id="ENSCPVT00000025694.1">
    <property type="protein sequence ID" value="ENSCPVP00000027177.1"/>
    <property type="gene ID" value="ENSCPVG00000005968.2"/>
</dbReference>
<name>A0A8U8BJ80_GEOPR</name>
<keyword evidence="6 13" id="KW-1133">Transmembrane helix</keyword>
<feature type="transmembrane region" description="Helical" evidence="13">
    <location>
        <begin position="620"/>
        <end position="638"/>
    </location>
</feature>
<dbReference type="GO" id="GO:0016323">
    <property type="term" value="C:basolateral plasma membrane"/>
    <property type="evidence" value="ECO:0007669"/>
    <property type="project" value="UniProtKB-SubCell"/>
</dbReference>
<evidence type="ECO:0000256" key="10">
    <source>
        <dbReference type="ARBA" id="ARBA00023201"/>
    </source>
</evidence>
<feature type="transmembrane region" description="Helical" evidence="13">
    <location>
        <begin position="832"/>
        <end position="851"/>
    </location>
</feature>
<evidence type="ECO:0000256" key="4">
    <source>
        <dbReference type="ARBA" id="ARBA00022475"/>
    </source>
</evidence>
<dbReference type="Gene3D" id="3.40.930.10">
    <property type="entry name" value="Mannitol-specific EII, Chain A"/>
    <property type="match status" value="1"/>
</dbReference>
<comment type="subcellular location">
    <subcellularLocation>
        <location evidence="1">Basolateral cell membrane</location>
        <topology evidence="1">Multi-pass membrane protein</topology>
    </subcellularLocation>
    <subcellularLocation>
        <location evidence="13">Membrane</location>
        <topology evidence="13">Multi-pass membrane protein</topology>
    </subcellularLocation>
</comment>
<dbReference type="InterPro" id="IPR003020">
    <property type="entry name" value="HCO3_transpt_euk"/>
</dbReference>